<dbReference type="GO" id="GO:0005524">
    <property type="term" value="F:ATP binding"/>
    <property type="evidence" value="ECO:0007669"/>
    <property type="project" value="UniProtKB-KW"/>
</dbReference>
<evidence type="ECO:0000313" key="6">
    <source>
        <dbReference type="Proteomes" id="UP000471300"/>
    </source>
</evidence>
<keyword evidence="2" id="KW-0067">ATP-binding</keyword>
<organism evidence="5 6">
    <name type="scientific">Ligilactobacillus salivarius</name>
    <dbReference type="NCBI Taxonomy" id="1624"/>
    <lineage>
        <taxon>Bacteria</taxon>
        <taxon>Bacillati</taxon>
        <taxon>Bacillota</taxon>
        <taxon>Bacilli</taxon>
        <taxon>Lactobacillales</taxon>
        <taxon>Lactobacillaceae</taxon>
        <taxon>Ligilactobacillus</taxon>
    </lineage>
</organism>
<evidence type="ECO:0000256" key="1">
    <source>
        <dbReference type="ARBA" id="ARBA00022741"/>
    </source>
</evidence>
<dbReference type="InterPro" id="IPR003959">
    <property type="entry name" value="ATPase_AAA_core"/>
</dbReference>
<dbReference type="InterPro" id="IPR027417">
    <property type="entry name" value="P-loop_NTPase"/>
</dbReference>
<dbReference type="Proteomes" id="UP000471300">
    <property type="component" value="Unassembled WGS sequence"/>
</dbReference>
<dbReference type="InterPro" id="IPR050130">
    <property type="entry name" value="ClpA_ClpB"/>
</dbReference>
<dbReference type="PANTHER" id="PTHR11638:SF18">
    <property type="entry name" value="HEAT SHOCK PROTEIN 104"/>
    <property type="match status" value="1"/>
</dbReference>
<keyword evidence="1" id="KW-0547">Nucleotide-binding</keyword>
<evidence type="ECO:0000313" key="5">
    <source>
        <dbReference type="EMBL" id="MYZ66303.1"/>
    </source>
</evidence>
<evidence type="ECO:0000256" key="2">
    <source>
        <dbReference type="ARBA" id="ARBA00022840"/>
    </source>
</evidence>
<dbReference type="SUPFAM" id="SSF52540">
    <property type="entry name" value="P-loop containing nucleoside triphosphate hydrolases"/>
    <property type="match status" value="1"/>
</dbReference>
<proteinExistence type="predicted"/>
<dbReference type="PRINTS" id="PR00300">
    <property type="entry name" value="CLPPROTEASEA"/>
</dbReference>
<dbReference type="EMBL" id="VSTU01000006">
    <property type="protein sequence ID" value="MYZ66303.1"/>
    <property type="molecule type" value="Genomic_DNA"/>
</dbReference>
<dbReference type="SMART" id="SM00382">
    <property type="entry name" value="AAA"/>
    <property type="match status" value="1"/>
</dbReference>
<dbReference type="AlphaFoldDB" id="A0ABD6J9T7"/>
<dbReference type="InterPro" id="IPR003593">
    <property type="entry name" value="AAA+_ATPase"/>
</dbReference>
<gene>
    <name evidence="5" type="ORF">FYL06_04995</name>
</gene>
<accession>A0ABD6J9T7</accession>
<reference evidence="5 6" key="1">
    <citation type="journal article" date="2020" name="Food Funct.">
        <title>Screening of Lactobacillus salivarius strains from the feces of Chinese populations and the evaluation of their effects against intestinal inflammation in mice.</title>
        <authorList>
            <person name="Zhai Q."/>
            <person name="Shen X."/>
            <person name="Cen S."/>
            <person name="Zhang C."/>
            <person name="Tian F."/>
            <person name="Zhao J."/>
            <person name="Zhang H."/>
            <person name="Xue Y."/>
            <person name="Chen W."/>
        </authorList>
    </citation>
    <scope>NUCLEOTIDE SEQUENCE [LARGE SCALE GENOMIC DNA]</scope>
    <source>
        <strain evidence="5 6">FZJTZ28M4.scaf</strain>
    </source>
</reference>
<dbReference type="RefSeq" id="WP_081539197.1">
    <property type="nucleotide sequence ID" value="NZ_CP090412.1"/>
</dbReference>
<name>A0ABD6J9T7_9LACO</name>
<protein>
    <submittedName>
        <fullName evidence="5">AAA family ATPase</fullName>
    </submittedName>
</protein>
<dbReference type="PANTHER" id="PTHR11638">
    <property type="entry name" value="ATP-DEPENDENT CLP PROTEASE"/>
    <property type="match status" value="1"/>
</dbReference>
<dbReference type="InterPro" id="IPR001270">
    <property type="entry name" value="ClpA/B"/>
</dbReference>
<evidence type="ECO:0000256" key="3">
    <source>
        <dbReference type="ARBA" id="ARBA00025613"/>
    </source>
</evidence>
<comment type="caution">
    <text evidence="5">The sequence shown here is derived from an EMBL/GenBank/DDBJ whole genome shotgun (WGS) entry which is preliminary data.</text>
</comment>
<feature type="domain" description="AAA+ ATPase" evidence="4">
    <location>
        <begin position="165"/>
        <end position="307"/>
    </location>
</feature>
<dbReference type="Pfam" id="PF00004">
    <property type="entry name" value="AAA"/>
    <property type="match status" value="1"/>
</dbReference>
<sequence length="373" mass="43933">METNMRNYHIVIGSKRYFDEYLPDFKEEDIVYDFSDSIKLSDAFRESGRINDHFVSILVVRNNNYNGIVENAHDRLGPLIEELTTNSAEIYIHNPPRILMKYLEEQHERLPIKLSISSEKYEINRDPNIFINNIKEISSHILGQQSALTEISKSLWYLTTVKREKPYVIMLYGNSGLGKTELVREIAKKFFDGKFLEKHLSMFKNDNYTNYFFGDKPNRRSIGFDLLERESNLIFFDELDKCPEYFFSTFYTLFDNVQFKDSTYDVNVSGTVIILTSNYNSKEEMQEKLGLPIFYRIDKFIHFNEFNCNTIYRIVQNEISERKAEYNDKISPDAIYAAVSPLVSTSGENARTIKYKVQQVIEDLLFEEIHEKF</sequence>
<dbReference type="Gene3D" id="3.40.50.300">
    <property type="entry name" value="P-loop containing nucleotide triphosphate hydrolases"/>
    <property type="match status" value="1"/>
</dbReference>
<evidence type="ECO:0000259" key="4">
    <source>
        <dbReference type="SMART" id="SM00382"/>
    </source>
</evidence>
<comment type="function">
    <text evidence="3">Part of a stress-induced multi-chaperone system, it is involved in the recovery of the cell from heat-induced damage, in cooperation with DnaK, DnaJ and GrpE. Acts before DnaK, in the processing of protein aggregates. Protein binding stimulates the ATPase activity; ATP hydrolysis unfolds the denatured protein aggregates, which probably helps expose new hydrophobic binding sites on the surface of ClpB-bound aggregates, contributing to the solubilization and refolding of denatured protein aggregates by DnaK.</text>
</comment>